<dbReference type="AlphaFoldDB" id="A0A285SXS8"/>
<feature type="domain" description="UvrD-like helicase C-terminal" evidence="2">
    <location>
        <begin position="528"/>
        <end position="574"/>
    </location>
</feature>
<name>A0A285SXS8_9BACL</name>
<accession>A0A285SXS8</accession>
<dbReference type="PANTHER" id="PTHR11070:SF2">
    <property type="entry name" value="ATP-DEPENDENT DNA HELICASE SRS2"/>
    <property type="match status" value="1"/>
</dbReference>
<dbReference type="GO" id="GO:0005829">
    <property type="term" value="C:cytosol"/>
    <property type="evidence" value="ECO:0007669"/>
    <property type="project" value="TreeGrafter"/>
</dbReference>
<keyword evidence="3" id="KW-0067">ATP-binding</keyword>
<evidence type="ECO:0000259" key="1">
    <source>
        <dbReference type="Pfam" id="PF08378"/>
    </source>
</evidence>
<keyword evidence="3" id="KW-0547">Nucleotide-binding</keyword>
<dbReference type="InterPro" id="IPR011528">
    <property type="entry name" value="NERD"/>
</dbReference>
<keyword evidence="3" id="KW-0347">Helicase</keyword>
<dbReference type="RefSeq" id="WP_097073642.1">
    <property type="nucleotide sequence ID" value="NZ_OBMQ01000006.1"/>
</dbReference>
<feature type="domain" description="NERD" evidence="1">
    <location>
        <begin position="20"/>
        <end position="132"/>
    </location>
</feature>
<dbReference type="SUPFAM" id="SSF52540">
    <property type="entry name" value="P-loop containing nucleoside triphosphate hydrolases"/>
    <property type="match status" value="1"/>
</dbReference>
<sequence length="599" mass="71463">MAIIVPTLEEIDKLKQKPTSGESTLLTFLSNLNDEYTVYFQPFLNGSLPDFIILHRTKGILIIEVKDWNLNLYKISNNHWYVQTSNKPAKVKSPIKQVQDYKEHIFSFIQGFVEDSIHQSSKFGYVQTAVYFHNMPESEALNFCRECREYNRWVTILGSDSLNFDRFRNMHFFRSNLSQDFTNRYYHEFQLLFAPSIHLLELGKEITYSKEQQKLIKSKKGEVKIKGVAGSGKTFVLAKRAVNAQKRTKSRVLILTYNITLRNFIRDKLNQVRDEFPWSMFHIDNYHNFINTMANEYEVEITNYEDLNLFDNVEIQKYNAIFIDEIQDYNYNWQMMIKKYFLVKNGELVVFGDEKQNIYGTTLDQWDINTIIEDEEWKTLNESYRLSTVISELALSYFEKYLKRRYKKLEFSTQQELSLETGYIGDVHANFIDLEPFCDFIYQYIHEQKITYNDVVILGRHIKTLREIEYIFRTKYHLQLTKTFETKETFELLNRKFHKQPWILNDKLQQVRKNEKIAFQMNRGTMKISTIHSFKGWEAENVFLLLENPFGQDEDAVDEELIYTGITRSKSKLLFLNLEITKYQSFLHQNREIVNEIIK</sequence>
<keyword evidence="4" id="KW-1185">Reference proteome</keyword>
<gene>
    <name evidence="3" type="ORF">SAMN05880501_106144</name>
</gene>
<protein>
    <submittedName>
        <fullName evidence="3">UvrD-like helicase family protein</fullName>
    </submittedName>
</protein>
<dbReference type="Pfam" id="PF13245">
    <property type="entry name" value="AAA_19"/>
    <property type="match status" value="1"/>
</dbReference>
<dbReference type="GO" id="GO:0003677">
    <property type="term" value="F:DNA binding"/>
    <property type="evidence" value="ECO:0007669"/>
    <property type="project" value="InterPro"/>
</dbReference>
<organism evidence="3 4">
    <name type="scientific">Ureibacillus xyleni</name>
    <dbReference type="NCBI Taxonomy" id="614648"/>
    <lineage>
        <taxon>Bacteria</taxon>
        <taxon>Bacillati</taxon>
        <taxon>Bacillota</taxon>
        <taxon>Bacilli</taxon>
        <taxon>Bacillales</taxon>
        <taxon>Caryophanaceae</taxon>
        <taxon>Ureibacillus</taxon>
    </lineage>
</organism>
<reference evidence="4" key="1">
    <citation type="submission" date="2017-08" db="EMBL/GenBank/DDBJ databases">
        <authorList>
            <person name="Varghese N."/>
            <person name="Submissions S."/>
        </authorList>
    </citation>
    <scope>NUCLEOTIDE SEQUENCE [LARGE SCALE GENOMIC DNA]</scope>
    <source>
        <strain evidence="4">JC22</strain>
    </source>
</reference>
<dbReference type="GO" id="GO:0000725">
    <property type="term" value="P:recombinational repair"/>
    <property type="evidence" value="ECO:0007669"/>
    <property type="project" value="TreeGrafter"/>
</dbReference>
<keyword evidence="3" id="KW-0378">Hydrolase</keyword>
<dbReference type="EMBL" id="OBMQ01000006">
    <property type="protein sequence ID" value="SOC11391.1"/>
    <property type="molecule type" value="Genomic_DNA"/>
</dbReference>
<dbReference type="Gene3D" id="3.40.50.300">
    <property type="entry name" value="P-loop containing nucleotide triphosphate hydrolases"/>
    <property type="match status" value="2"/>
</dbReference>
<dbReference type="InterPro" id="IPR027417">
    <property type="entry name" value="P-loop_NTPase"/>
</dbReference>
<evidence type="ECO:0000313" key="4">
    <source>
        <dbReference type="Proteomes" id="UP000219636"/>
    </source>
</evidence>
<proteinExistence type="predicted"/>
<dbReference type="Pfam" id="PF08378">
    <property type="entry name" value="NERD"/>
    <property type="match status" value="1"/>
</dbReference>
<dbReference type="Pfam" id="PF13538">
    <property type="entry name" value="UvrD_C_2"/>
    <property type="match status" value="1"/>
</dbReference>
<dbReference type="GO" id="GO:0005524">
    <property type="term" value="F:ATP binding"/>
    <property type="evidence" value="ECO:0007669"/>
    <property type="project" value="InterPro"/>
</dbReference>
<dbReference type="GO" id="GO:0043138">
    <property type="term" value="F:3'-5' DNA helicase activity"/>
    <property type="evidence" value="ECO:0007669"/>
    <property type="project" value="TreeGrafter"/>
</dbReference>
<dbReference type="Proteomes" id="UP000219636">
    <property type="component" value="Unassembled WGS sequence"/>
</dbReference>
<dbReference type="PANTHER" id="PTHR11070">
    <property type="entry name" value="UVRD / RECB / PCRA DNA HELICASE FAMILY MEMBER"/>
    <property type="match status" value="1"/>
</dbReference>
<evidence type="ECO:0000313" key="3">
    <source>
        <dbReference type="EMBL" id="SOC11391.1"/>
    </source>
</evidence>
<dbReference type="OrthoDB" id="7066673at2"/>
<dbReference type="InterPro" id="IPR000212">
    <property type="entry name" value="DNA_helicase_UvrD/REP"/>
</dbReference>
<dbReference type="InterPro" id="IPR027785">
    <property type="entry name" value="UvrD-like_helicase_C"/>
</dbReference>
<evidence type="ECO:0000259" key="2">
    <source>
        <dbReference type="Pfam" id="PF13538"/>
    </source>
</evidence>